<name>A0A1I6GEI6_9RHOB</name>
<evidence type="ECO:0008006" key="3">
    <source>
        <dbReference type="Google" id="ProtNLM"/>
    </source>
</evidence>
<accession>A0A1I6GEI6</accession>
<dbReference type="AlphaFoldDB" id="A0A1I6GEI6"/>
<evidence type="ECO:0000313" key="2">
    <source>
        <dbReference type="Proteomes" id="UP000199478"/>
    </source>
</evidence>
<dbReference type="EMBL" id="FOYP01000001">
    <property type="protein sequence ID" value="SFR40596.1"/>
    <property type="molecule type" value="Genomic_DNA"/>
</dbReference>
<dbReference type="Gene3D" id="1.10.3210.10">
    <property type="entry name" value="Hypothetical protein af1432"/>
    <property type="match status" value="1"/>
</dbReference>
<proteinExistence type="predicted"/>
<dbReference type="RefSeq" id="WP_131802324.1">
    <property type="nucleotide sequence ID" value="NZ_FOYP01000001.1"/>
</dbReference>
<organism evidence="1 2">
    <name type="scientific">Yoonia tamlensis</name>
    <dbReference type="NCBI Taxonomy" id="390270"/>
    <lineage>
        <taxon>Bacteria</taxon>
        <taxon>Pseudomonadati</taxon>
        <taxon>Pseudomonadota</taxon>
        <taxon>Alphaproteobacteria</taxon>
        <taxon>Rhodobacterales</taxon>
        <taxon>Paracoccaceae</taxon>
        <taxon>Yoonia</taxon>
    </lineage>
</organism>
<gene>
    <name evidence="1" type="ORF">SAMN04488005_1525</name>
</gene>
<sequence>MNSDADMGLTGLGDRLYALWATGFTRRWHMNPAMSCFDDYNCGHQGRCAQLVITLFPDHSIALLRAAVTHDAAESRVGDLSRPFKECGGDLVVAHAALETQVLRAMGFDEHLTLDDADCLQLVDYLDAFLFVQLRNPLEATRNGWPAAREWLLWRSCDLGCRDAVAGILDASQVGDFT</sequence>
<dbReference type="OrthoDB" id="7859204at2"/>
<dbReference type="STRING" id="390270.SAMN04488005_1525"/>
<reference evidence="2" key="1">
    <citation type="submission" date="2016-10" db="EMBL/GenBank/DDBJ databases">
        <authorList>
            <person name="Varghese N."/>
            <person name="Submissions S."/>
        </authorList>
    </citation>
    <scope>NUCLEOTIDE SEQUENCE [LARGE SCALE GENOMIC DNA]</scope>
    <source>
        <strain evidence="2">DSM 26879</strain>
    </source>
</reference>
<dbReference type="Proteomes" id="UP000199478">
    <property type="component" value="Unassembled WGS sequence"/>
</dbReference>
<keyword evidence="2" id="KW-1185">Reference proteome</keyword>
<evidence type="ECO:0000313" key="1">
    <source>
        <dbReference type="EMBL" id="SFR40596.1"/>
    </source>
</evidence>
<protein>
    <recommendedName>
        <fullName evidence="3">HD domain-containing protein</fullName>
    </recommendedName>
</protein>
<dbReference type="SUPFAM" id="SSF109604">
    <property type="entry name" value="HD-domain/PDEase-like"/>
    <property type="match status" value="1"/>
</dbReference>